<organism evidence="1 2">
    <name type="scientific">Karstenula rhodostoma CBS 690.94</name>
    <dbReference type="NCBI Taxonomy" id="1392251"/>
    <lineage>
        <taxon>Eukaryota</taxon>
        <taxon>Fungi</taxon>
        <taxon>Dikarya</taxon>
        <taxon>Ascomycota</taxon>
        <taxon>Pezizomycotina</taxon>
        <taxon>Dothideomycetes</taxon>
        <taxon>Pleosporomycetidae</taxon>
        <taxon>Pleosporales</taxon>
        <taxon>Massarineae</taxon>
        <taxon>Didymosphaeriaceae</taxon>
        <taxon>Karstenula</taxon>
    </lineage>
</organism>
<keyword evidence="2" id="KW-1185">Reference proteome</keyword>
<dbReference type="Proteomes" id="UP000799764">
    <property type="component" value="Unassembled WGS sequence"/>
</dbReference>
<evidence type="ECO:0000313" key="1">
    <source>
        <dbReference type="EMBL" id="KAF2442985.1"/>
    </source>
</evidence>
<protein>
    <submittedName>
        <fullName evidence="1">Uncharacterized protein</fullName>
    </submittedName>
</protein>
<comment type="caution">
    <text evidence="1">The sequence shown here is derived from an EMBL/GenBank/DDBJ whole genome shotgun (WGS) entry which is preliminary data.</text>
</comment>
<gene>
    <name evidence="1" type="ORF">P171DRAFT_486946</name>
</gene>
<evidence type="ECO:0000313" key="2">
    <source>
        <dbReference type="Proteomes" id="UP000799764"/>
    </source>
</evidence>
<accession>A0A9P4UA92</accession>
<dbReference type="EMBL" id="MU001503">
    <property type="protein sequence ID" value="KAF2442985.1"/>
    <property type="molecule type" value="Genomic_DNA"/>
</dbReference>
<dbReference type="AlphaFoldDB" id="A0A9P4UA92"/>
<sequence length="226" mass="25415">MRRKFACSLENADWADGWNGNKALGVQFLTRNKAGRGGSTVGKIHWLETHVAVQVSITESDAISLHVCRPTEKFNLHDGKEEIPVLPQRDDAKALVDTLIAILEKGGEAWEEANLVDWNTVRDEVVAALAEEESKSSRDTKPVATSPFVPVGDVIMAKKGEPNTDLLRVLCKDTRNNKHKDMQFKGILHAEIDWDNKEHIRKINRWCRNIYKKQAYRGSSRSGLGM</sequence>
<name>A0A9P4UA92_9PLEO</name>
<reference evidence="1" key="1">
    <citation type="journal article" date="2020" name="Stud. Mycol.">
        <title>101 Dothideomycetes genomes: a test case for predicting lifestyles and emergence of pathogens.</title>
        <authorList>
            <person name="Haridas S."/>
            <person name="Albert R."/>
            <person name="Binder M."/>
            <person name="Bloem J."/>
            <person name="Labutti K."/>
            <person name="Salamov A."/>
            <person name="Andreopoulos B."/>
            <person name="Baker S."/>
            <person name="Barry K."/>
            <person name="Bills G."/>
            <person name="Bluhm B."/>
            <person name="Cannon C."/>
            <person name="Castanera R."/>
            <person name="Culley D."/>
            <person name="Daum C."/>
            <person name="Ezra D."/>
            <person name="Gonzalez J."/>
            <person name="Henrissat B."/>
            <person name="Kuo A."/>
            <person name="Liang C."/>
            <person name="Lipzen A."/>
            <person name="Lutzoni F."/>
            <person name="Magnuson J."/>
            <person name="Mondo S."/>
            <person name="Nolan M."/>
            <person name="Ohm R."/>
            <person name="Pangilinan J."/>
            <person name="Park H.-J."/>
            <person name="Ramirez L."/>
            <person name="Alfaro M."/>
            <person name="Sun H."/>
            <person name="Tritt A."/>
            <person name="Yoshinaga Y."/>
            <person name="Zwiers L.-H."/>
            <person name="Turgeon B."/>
            <person name="Goodwin S."/>
            <person name="Spatafora J."/>
            <person name="Crous P."/>
            <person name="Grigoriev I."/>
        </authorList>
    </citation>
    <scope>NUCLEOTIDE SEQUENCE</scope>
    <source>
        <strain evidence="1">CBS 690.94</strain>
    </source>
</reference>
<proteinExistence type="predicted"/>